<gene>
    <name evidence="2" type="ORF">BDP55DRAFT_681806</name>
</gene>
<feature type="chain" id="PRO_5042608272" evidence="1">
    <location>
        <begin position="22"/>
        <end position="76"/>
    </location>
</feature>
<sequence length="76" mass="8563">MLYHRYLWAWAMACTITAASATSDVSFTWPPPQGSMSDFEYNLRYGCDFMTWCGGFDGGCSAEVFTIYNTTRSGRC</sequence>
<dbReference type="AlphaFoldDB" id="A0AAJ0ERN8"/>
<comment type="caution">
    <text evidence="2">The sequence shown here is derived from an EMBL/GenBank/DDBJ whole genome shotgun (WGS) entry which is preliminary data.</text>
</comment>
<feature type="signal peptide" evidence="1">
    <location>
        <begin position="1"/>
        <end position="21"/>
    </location>
</feature>
<dbReference type="RefSeq" id="XP_060423417.1">
    <property type="nucleotide sequence ID" value="XM_060576227.1"/>
</dbReference>
<keyword evidence="1" id="KW-0732">Signal</keyword>
<dbReference type="GeneID" id="85460753"/>
<protein>
    <submittedName>
        <fullName evidence="2">Uncharacterized protein</fullName>
    </submittedName>
</protein>
<proteinExistence type="predicted"/>
<evidence type="ECO:0000313" key="2">
    <source>
        <dbReference type="EMBL" id="KAK1658653.1"/>
    </source>
</evidence>
<reference evidence="2" key="1">
    <citation type="submission" date="2021-06" db="EMBL/GenBank/DDBJ databases">
        <title>Comparative genomics, transcriptomics and evolutionary studies reveal genomic signatures of adaptation to plant cell wall in hemibiotrophic fungi.</title>
        <authorList>
            <consortium name="DOE Joint Genome Institute"/>
            <person name="Baroncelli R."/>
            <person name="Diaz J.F."/>
            <person name="Benocci T."/>
            <person name="Peng M."/>
            <person name="Battaglia E."/>
            <person name="Haridas S."/>
            <person name="Andreopoulos W."/>
            <person name="Labutti K."/>
            <person name="Pangilinan J."/>
            <person name="Floch G.L."/>
            <person name="Makela M.R."/>
            <person name="Henrissat B."/>
            <person name="Grigoriev I.V."/>
            <person name="Crouch J.A."/>
            <person name="De Vries R.P."/>
            <person name="Sukno S.A."/>
            <person name="Thon M.R."/>
        </authorList>
    </citation>
    <scope>NUCLEOTIDE SEQUENCE</scope>
    <source>
        <strain evidence="2">CBS 193.32</strain>
    </source>
</reference>
<name>A0AAJ0ERN8_9PEZI</name>
<organism evidence="2 3">
    <name type="scientific">Colletotrichum godetiae</name>
    <dbReference type="NCBI Taxonomy" id="1209918"/>
    <lineage>
        <taxon>Eukaryota</taxon>
        <taxon>Fungi</taxon>
        <taxon>Dikarya</taxon>
        <taxon>Ascomycota</taxon>
        <taxon>Pezizomycotina</taxon>
        <taxon>Sordariomycetes</taxon>
        <taxon>Hypocreomycetidae</taxon>
        <taxon>Glomerellales</taxon>
        <taxon>Glomerellaceae</taxon>
        <taxon>Colletotrichum</taxon>
        <taxon>Colletotrichum acutatum species complex</taxon>
    </lineage>
</organism>
<accession>A0AAJ0ERN8</accession>
<keyword evidence="3" id="KW-1185">Reference proteome</keyword>
<dbReference type="Proteomes" id="UP001224890">
    <property type="component" value="Unassembled WGS sequence"/>
</dbReference>
<evidence type="ECO:0000256" key="1">
    <source>
        <dbReference type="SAM" id="SignalP"/>
    </source>
</evidence>
<dbReference type="EMBL" id="JAHMHR010000070">
    <property type="protein sequence ID" value="KAK1658653.1"/>
    <property type="molecule type" value="Genomic_DNA"/>
</dbReference>
<evidence type="ECO:0000313" key="3">
    <source>
        <dbReference type="Proteomes" id="UP001224890"/>
    </source>
</evidence>